<feature type="transmembrane region" description="Helical" evidence="5">
    <location>
        <begin position="12"/>
        <end position="34"/>
    </location>
</feature>
<dbReference type="RefSeq" id="WP_184666212.1">
    <property type="nucleotide sequence ID" value="NZ_BAABAI010000036.1"/>
</dbReference>
<name>A0A7W7SYS1_9PSEU</name>
<dbReference type="Proteomes" id="UP000542674">
    <property type="component" value="Unassembled WGS sequence"/>
</dbReference>
<comment type="caution">
    <text evidence="7">The sequence shown here is derived from an EMBL/GenBank/DDBJ whole genome shotgun (WGS) entry which is preliminary data.</text>
</comment>
<evidence type="ECO:0000259" key="6">
    <source>
        <dbReference type="Pfam" id="PF14378"/>
    </source>
</evidence>
<gene>
    <name evidence="7" type="ORF">F4559_000792</name>
</gene>
<evidence type="ECO:0000313" key="8">
    <source>
        <dbReference type="Proteomes" id="UP000542674"/>
    </source>
</evidence>
<organism evidence="7 8">
    <name type="scientific">Saccharothrix violaceirubra</name>
    <dbReference type="NCBI Taxonomy" id="413306"/>
    <lineage>
        <taxon>Bacteria</taxon>
        <taxon>Bacillati</taxon>
        <taxon>Actinomycetota</taxon>
        <taxon>Actinomycetes</taxon>
        <taxon>Pseudonocardiales</taxon>
        <taxon>Pseudonocardiaceae</taxon>
        <taxon>Saccharothrix</taxon>
    </lineage>
</organism>
<dbReference type="PANTHER" id="PTHR31310:SF7">
    <property type="entry name" value="PA-PHOSPHATASE RELATED-FAMILY PROTEIN DDB_G0268928"/>
    <property type="match status" value="1"/>
</dbReference>
<feature type="transmembrane region" description="Helical" evidence="5">
    <location>
        <begin position="192"/>
        <end position="210"/>
    </location>
</feature>
<dbReference type="CDD" id="cd03386">
    <property type="entry name" value="PAP2_Aur1_like"/>
    <property type="match status" value="1"/>
</dbReference>
<dbReference type="PANTHER" id="PTHR31310">
    <property type="match status" value="1"/>
</dbReference>
<accession>A0A7W7SYS1</accession>
<evidence type="ECO:0000256" key="3">
    <source>
        <dbReference type="ARBA" id="ARBA00022989"/>
    </source>
</evidence>
<dbReference type="Gene3D" id="1.20.144.10">
    <property type="entry name" value="Phosphatidic acid phosphatase type 2/haloperoxidase"/>
    <property type="match status" value="1"/>
</dbReference>
<keyword evidence="2 5" id="KW-0812">Transmembrane</keyword>
<evidence type="ECO:0000256" key="1">
    <source>
        <dbReference type="ARBA" id="ARBA00004141"/>
    </source>
</evidence>
<dbReference type="EMBL" id="JACHJS010000001">
    <property type="protein sequence ID" value="MBB4963433.1"/>
    <property type="molecule type" value="Genomic_DNA"/>
</dbReference>
<feature type="transmembrane region" description="Helical" evidence="5">
    <location>
        <begin position="160"/>
        <end position="180"/>
    </location>
</feature>
<evidence type="ECO:0000313" key="7">
    <source>
        <dbReference type="EMBL" id="MBB4963433.1"/>
    </source>
</evidence>
<dbReference type="InterPro" id="IPR052185">
    <property type="entry name" value="IPC_Synthase-Related"/>
</dbReference>
<protein>
    <submittedName>
        <fullName evidence="7">Membrane-associated phospholipid phosphatase</fullName>
    </submittedName>
</protein>
<proteinExistence type="predicted"/>
<comment type="subcellular location">
    <subcellularLocation>
        <location evidence="1">Membrane</location>
        <topology evidence="1">Multi-pass membrane protein</topology>
    </subcellularLocation>
</comment>
<dbReference type="GO" id="GO:0016020">
    <property type="term" value="C:membrane"/>
    <property type="evidence" value="ECO:0007669"/>
    <property type="project" value="UniProtKB-SubCell"/>
</dbReference>
<evidence type="ECO:0000256" key="2">
    <source>
        <dbReference type="ARBA" id="ARBA00022692"/>
    </source>
</evidence>
<reference evidence="7 8" key="1">
    <citation type="submission" date="2020-08" db="EMBL/GenBank/DDBJ databases">
        <title>Sequencing the genomes of 1000 actinobacteria strains.</title>
        <authorList>
            <person name="Klenk H.-P."/>
        </authorList>
    </citation>
    <scope>NUCLEOTIDE SEQUENCE [LARGE SCALE GENOMIC DNA]</scope>
    <source>
        <strain evidence="7 8">DSM 45084</strain>
    </source>
</reference>
<sequence>MPLLAVRRERPLWYFEVPLLIAGYFLFGLIRAAVDRGDPAATDNALRVQRLERFLHIAIEYPLNQAMLDHPVAIHATGYFYRLSILAVPVVLIWLYLTRPARYGRLRTVLVVTMLLDLPFVWLYPEAPPRFALAGIVDYMATYDILFSAESRIPRPGVNLLAAMPSMHVAWTTWCGYAVWSALRERAPRLSLFAWVFPLLTALVVLVTGHHYVVDIVAGVTLVGVSIGLTTLVRKRTSA</sequence>
<keyword evidence="8" id="KW-1185">Reference proteome</keyword>
<dbReference type="Pfam" id="PF14378">
    <property type="entry name" value="PAP2_3"/>
    <property type="match status" value="1"/>
</dbReference>
<feature type="transmembrane region" description="Helical" evidence="5">
    <location>
        <begin position="109"/>
        <end position="125"/>
    </location>
</feature>
<feature type="domain" description="Inositolphosphotransferase Aur1/Ipt1" evidence="6">
    <location>
        <begin position="48"/>
        <end position="228"/>
    </location>
</feature>
<evidence type="ECO:0000256" key="4">
    <source>
        <dbReference type="ARBA" id="ARBA00023136"/>
    </source>
</evidence>
<dbReference type="AlphaFoldDB" id="A0A7W7SYS1"/>
<dbReference type="InterPro" id="IPR026841">
    <property type="entry name" value="Aur1/Ipt1"/>
</dbReference>
<feature type="transmembrane region" description="Helical" evidence="5">
    <location>
        <begin position="216"/>
        <end position="233"/>
    </location>
</feature>
<evidence type="ECO:0000256" key="5">
    <source>
        <dbReference type="SAM" id="Phobius"/>
    </source>
</evidence>
<keyword evidence="3 5" id="KW-1133">Transmembrane helix</keyword>
<keyword evidence="4 5" id="KW-0472">Membrane</keyword>
<feature type="transmembrane region" description="Helical" evidence="5">
    <location>
        <begin position="79"/>
        <end position="97"/>
    </location>
</feature>